<dbReference type="PROSITE" id="PS50865">
    <property type="entry name" value="ZF_MYND_2"/>
    <property type="match status" value="1"/>
</dbReference>
<proteinExistence type="predicted"/>
<evidence type="ECO:0000256" key="4">
    <source>
        <dbReference type="PROSITE-ProRule" id="PRU00134"/>
    </source>
</evidence>
<dbReference type="Gene3D" id="6.10.140.2220">
    <property type="match status" value="1"/>
</dbReference>
<dbReference type="OrthoDB" id="432970at2759"/>
<gene>
    <name evidence="7" type="ORF">GALMADRAFT_148543</name>
</gene>
<evidence type="ECO:0000256" key="1">
    <source>
        <dbReference type="ARBA" id="ARBA00022723"/>
    </source>
</evidence>
<accession>A0A067S4B1</accession>
<keyword evidence="3" id="KW-0862">Zinc</keyword>
<dbReference type="Proteomes" id="UP000027222">
    <property type="component" value="Unassembled WGS sequence"/>
</dbReference>
<evidence type="ECO:0000256" key="2">
    <source>
        <dbReference type="ARBA" id="ARBA00022771"/>
    </source>
</evidence>
<dbReference type="STRING" id="685588.A0A067S4B1"/>
<sequence length="286" mass="31460">MSFSFPSFNTTVVALPPSLPGLIDPDHSVPFVQISCGFCSHIVSSAVAKKCGSCQVRSYCSVSCQTRDWPVHSPFCLDCSTNSEADNISSAFDRIFQGVFGAFLAERLGIRFFANIPAEEIRSAWILVSQSHFLHITLKAVANPPPGRHNRATFISAQVRPMGTLPSMRVSVVNARLAERYPAICLGYSLIYDTDPPPRLVYITTITHPFPWPDRLDFSISEAKLVTFVRETQTTLANTSQSDVSATQSDVAASTSQVPASRPRPRRQSCKESQAASPMPWSWSWA</sequence>
<evidence type="ECO:0000256" key="3">
    <source>
        <dbReference type="ARBA" id="ARBA00022833"/>
    </source>
</evidence>
<evidence type="ECO:0000313" key="8">
    <source>
        <dbReference type="Proteomes" id="UP000027222"/>
    </source>
</evidence>
<protein>
    <recommendedName>
        <fullName evidence="6">MYND-type domain-containing protein</fullName>
    </recommendedName>
</protein>
<feature type="domain" description="MYND-type" evidence="6">
    <location>
        <begin position="36"/>
        <end position="76"/>
    </location>
</feature>
<dbReference type="EMBL" id="KL142438">
    <property type="protein sequence ID" value="KDR65631.1"/>
    <property type="molecule type" value="Genomic_DNA"/>
</dbReference>
<keyword evidence="2 4" id="KW-0863">Zinc-finger</keyword>
<dbReference type="PROSITE" id="PS01360">
    <property type="entry name" value="ZF_MYND_1"/>
    <property type="match status" value="1"/>
</dbReference>
<dbReference type="Pfam" id="PF01753">
    <property type="entry name" value="zf-MYND"/>
    <property type="match status" value="1"/>
</dbReference>
<keyword evidence="1" id="KW-0479">Metal-binding</keyword>
<reference evidence="8" key="1">
    <citation type="journal article" date="2014" name="Proc. Natl. Acad. Sci. U.S.A.">
        <title>Extensive sampling of basidiomycete genomes demonstrates inadequacy of the white-rot/brown-rot paradigm for wood decay fungi.</title>
        <authorList>
            <person name="Riley R."/>
            <person name="Salamov A.A."/>
            <person name="Brown D.W."/>
            <person name="Nagy L.G."/>
            <person name="Floudas D."/>
            <person name="Held B.W."/>
            <person name="Levasseur A."/>
            <person name="Lombard V."/>
            <person name="Morin E."/>
            <person name="Otillar R."/>
            <person name="Lindquist E.A."/>
            <person name="Sun H."/>
            <person name="LaButti K.M."/>
            <person name="Schmutz J."/>
            <person name="Jabbour D."/>
            <person name="Luo H."/>
            <person name="Baker S.E."/>
            <person name="Pisabarro A.G."/>
            <person name="Walton J.D."/>
            <person name="Blanchette R.A."/>
            <person name="Henrissat B."/>
            <person name="Martin F."/>
            <person name="Cullen D."/>
            <person name="Hibbett D.S."/>
            <person name="Grigoriev I.V."/>
        </authorList>
    </citation>
    <scope>NUCLEOTIDE SEQUENCE [LARGE SCALE GENOMIC DNA]</scope>
    <source>
        <strain evidence="8">CBS 339.88</strain>
    </source>
</reference>
<name>A0A067S4B1_GALM3</name>
<evidence type="ECO:0000313" key="7">
    <source>
        <dbReference type="EMBL" id="KDR65631.1"/>
    </source>
</evidence>
<evidence type="ECO:0000259" key="6">
    <source>
        <dbReference type="PROSITE" id="PS50865"/>
    </source>
</evidence>
<keyword evidence="8" id="KW-1185">Reference proteome</keyword>
<feature type="compositionally biased region" description="Polar residues" evidence="5">
    <location>
        <begin position="237"/>
        <end position="259"/>
    </location>
</feature>
<evidence type="ECO:0000256" key="5">
    <source>
        <dbReference type="SAM" id="MobiDB-lite"/>
    </source>
</evidence>
<organism evidence="7 8">
    <name type="scientific">Galerina marginata (strain CBS 339.88)</name>
    <dbReference type="NCBI Taxonomy" id="685588"/>
    <lineage>
        <taxon>Eukaryota</taxon>
        <taxon>Fungi</taxon>
        <taxon>Dikarya</taxon>
        <taxon>Basidiomycota</taxon>
        <taxon>Agaricomycotina</taxon>
        <taxon>Agaricomycetes</taxon>
        <taxon>Agaricomycetidae</taxon>
        <taxon>Agaricales</taxon>
        <taxon>Agaricineae</taxon>
        <taxon>Strophariaceae</taxon>
        <taxon>Galerina</taxon>
    </lineage>
</organism>
<dbReference type="GO" id="GO:0008270">
    <property type="term" value="F:zinc ion binding"/>
    <property type="evidence" value="ECO:0007669"/>
    <property type="project" value="UniProtKB-KW"/>
</dbReference>
<dbReference type="AlphaFoldDB" id="A0A067S4B1"/>
<dbReference type="HOGENOM" id="CLU_973326_0_0_1"/>
<feature type="region of interest" description="Disordered" evidence="5">
    <location>
        <begin position="237"/>
        <end position="286"/>
    </location>
</feature>
<dbReference type="SUPFAM" id="SSF144232">
    <property type="entry name" value="HIT/MYND zinc finger-like"/>
    <property type="match status" value="1"/>
</dbReference>
<dbReference type="InterPro" id="IPR002893">
    <property type="entry name" value="Znf_MYND"/>
</dbReference>